<evidence type="ECO:0000259" key="1">
    <source>
        <dbReference type="Pfam" id="PF00535"/>
    </source>
</evidence>
<evidence type="ECO:0000313" key="3">
    <source>
        <dbReference type="Proteomes" id="UP001430679"/>
    </source>
</evidence>
<organism evidence="2 3">
    <name type="scientific">Flavobacterium piscisymbiosum</name>
    <dbReference type="NCBI Taxonomy" id="2893753"/>
    <lineage>
        <taxon>Bacteria</taxon>
        <taxon>Pseudomonadati</taxon>
        <taxon>Bacteroidota</taxon>
        <taxon>Flavobacteriia</taxon>
        <taxon>Flavobacteriales</taxon>
        <taxon>Flavobacteriaceae</taxon>
        <taxon>Flavobacterium</taxon>
    </lineage>
</organism>
<evidence type="ECO:0000313" key="2">
    <source>
        <dbReference type="EMBL" id="MCC9061743.1"/>
    </source>
</evidence>
<dbReference type="InterPro" id="IPR001173">
    <property type="entry name" value="Glyco_trans_2-like"/>
</dbReference>
<dbReference type="RefSeq" id="WP_230033052.1">
    <property type="nucleotide sequence ID" value="NZ_JAJJMM010000001.1"/>
</dbReference>
<gene>
    <name evidence="2" type="ORF">LNP81_01910</name>
</gene>
<feature type="domain" description="Glycosyltransferase 2-like" evidence="1">
    <location>
        <begin position="7"/>
        <end position="138"/>
    </location>
</feature>
<comment type="caution">
    <text evidence="2">The sequence shown here is derived from an EMBL/GenBank/DDBJ whole genome shotgun (WGS) entry which is preliminary data.</text>
</comment>
<dbReference type="SUPFAM" id="SSF53448">
    <property type="entry name" value="Nucleotide-diphospho-sugar transferases"/>
    <property type="match status" value="1"/>
</dbReference>
<dbReference type="EMBL" id="JAJJMM010000001">
    <property type="protein sequence ID" value="MCC9061743.1"/>
    <property type="molecule type" value="Genomic_DNA"/>
</dbReference>
<dbReference type="Proteomes" id="UP001430679">
    <property type="component" value="Unassembled WGS sequence"/>
</dbReference>
<reference evidence="2" key="1">
    <citation type="submission" date="2021-11" db="EMBL/GenBank/DDBJ databases">
        <title>Description of novel Flavobacterium species.</title>
        <authorList>
            <person name="Saticioglu I.B."/>
            <person name="Ay H."/>
            <person name="Altun S."/>
            <person name="Duman M."/>
        </authorList>
    </citation>
    <scope>NUCLEOTIDE SEQUENCE</scope>
    <source>
        <strain evidence="2">F-30</strain>
    </source>
</reference>
<proteinExistence type="predicted"/>
<dbReference type="PANTHER" id="PTHR22916:SF67">
    <property type="entry name" value="COLANIC ACID BIOSYNTHESIS GLYCOSYL TRANSFERASE WCAE-RELATED"/>
    <property type="match status" value="1"/>
</dbReference>
<sequence length="259" mass="29696">MKNVKITIITVVYNGSKDIENTILSIINQQYDNLELIIIDGGSTDGTQEIIKKYSKNIDYWVSEPDNGIYDAMNKGIEAATGEWVNFMNSGDSFYSPEVLSKFSFSSLSNFDVVYGSINCITKSNSFILKPKSVDKILKSMIFCHQAVFTKRRLLINNNFDISLKIAADYKMFFTFFRNNAKFKELDIIVSNYESEDGISSNSFYQMGREYAIVRGNWNNVFVKIKVLLKTNIQTGSNFLRNAVPLNFRIFIRNKIIKK</sequence>
<dbReference type="CDD" id="cd06433">
    <property type="entry name" value="GT_2_WfgS_like"/>
    <property type="match status" value="1"/>
</dbReference>
<protein>
    <submittedName>
        <fullName evidence="2">Glycosyltransferase</fullName>
    </submittedName>
</protein>
<dbReference type="PANTHER" id="PTHR22916">
    <property type="entry name" value="GLYCOSYLTRANSFERASE"/>
    <property type="match status" value="1"/>
</dbReference>
<dbReference type="InterPro" id="IPR029044">
    <property type="entry name" value="Nucleotide-diphossugar_trans"/>
</dbReference>
<keyword evidence="3" id="KW-1185">Reference proteome</keyword>
<name>A0ABS8M8T0_9FLAO</name>
<dbReference type="Gene3D" id="3.90.550.10">
    <property type="entry name" value="Spore Coat Polysaccharide Biosynthesis Protein SpsA, Chain A"/>
    <property type="match status" value="1"/>
</dbReference>
<dbReference type="Pfam" id="PF00535">
    <property type="entry name" value="Glycos_transf_2"/>
    <property type="match status" value="1"/>
</dbReference>
<accession>A0ABS8M8T0</accession>